<evidence type="ECO:0000313" key="2">
    <source>
        <dbReference type="Proteomes" id="UP000054742"/>
    </source>
</evidence>
<dbReference type="PATRIC" id="fig|29422.6.peg.1799"/>
<organism evidence="1 2">
    <name type="scientific">Legionella brunensis</name>
    <dbReference type="NCBI Taxonomy" id="29422"/>
    <lineage>
        <taxon>Bacteria</taxon>
        <taxon>Pseudomonadati</taxon>
        <taxon>Pseudomonadota</taxon>
        <taxon>Gammaproteobacteria</taxon>
        <taxon>Legionellales</taxon>
        <taxon>Legionellaceae</taxon>
        <taxon>Legionella</taxon>
    </lineage>
</organism>
<accession>A0A0W0SKM2</accession>
<comment type="caution">
    <text evidence="1">The sequence shown here is derived from an EMBL/GenBank/DDBJ whole genome shotgun (WGS) entry which is preliminary data.</text>
</comment>
<evidence type="ECO:0000313" key="1">
    <source>
        <dbReference type="EMBL" id="KTC83725.1"/>
    </source>
</evidence>
<dbReference type="Proteomes" id="UP000054742">
    <property type="component" value="Unassembled WGS sequence"/>
</dbReference>
<gene>
    <name evidence="1" type="ORF">Lbru_1694</name>
</gene>
<protein>
    <submittedName>
        <fullName evidence="1">Uncharacterized protein</fullName>
    </submittedName>
</protein>
<name>A0A0W0SKM2_9GAMM</name>
<dbReference type="STRING" id="29422.Lbru_1694"/>
<dbReference type="EMBL" id="LNXV01000015">
    <property type="protein sequence ID" value="KTC83725.1"/>
    <property type="molecule type" value="Genomic_DNA"/>
</dbReference>
<reference evidence="1 2" key="1">
    <citation type="submission" date="2015-11" db="EMBL/GenBank/DDBJ databases">
        <title>Genomic analysis of 38 Legionella species identifies large and diverse effector repertoires.</title>
        <authorList>
            <person name="Burstein D."/>
            <person name="Amaro F."/>
            <person name="Zusman T."/>
            <person name="Lifshitz Z."/>
            <person name="Cohen O."/>
            <person name="Gilbert J.A."/>
            <person name="Pupko T."/>
            <person name="Shuman H.A."/>
            <person name="Segal G."/>
        </authorList>
    </citation>
    <scope>NUCLEOTIDE SEQUENCE [LARGE SCALE GENOMIC DNA]</scope>
    <source>
        <strain evidence="1 2">ATCC 43878</strain>
    </source>
</reference>
<dbReference type="AlphaFoldDB" id="A0A0W0SKM2"/>
<keyword evidence="2" id="KW-1185">Reference proteome</keyword>
<proteinExistence type="predicted"/>
<sequence>MQTNLILLPHEPSIVISDIVQRLHYIHLMQQLLERLLTALDSFENNHLSRFDAQVGETLCQIRAYKIYTLKSHPTSECLSHLKDLKRQCLNTKETLSAEEARYQYYITQNKTLRPQSIRDQITLSDFFKAMNCHFSITDDTLFLFLSHFLCEFHVVDEEQIPMAIDYPAIAQKLNLSRSYTKKLGHYYQKLLSEMSCKFMFQLVEDFPGNEELKHLLPWLHKQSDEGRMVLPCYTVTDIIVSHMIENQASMVLVIDIQNENKKERLTFSFEGSKDKANFDISNQVDTKNPCMVMYGGCHTTDNFFKKSFLSKLLTIGVKEVLLSNNAAHPQYSGATLKQFRDNPFQVLVNEYHHEFSSFETCLAQNLSNELIKKKALANALGCTAENQSFFLLKHIFCDTLDSYQIEEISNEGIPLKHPIPRDALKKLA</sequence>